<dbReference type="SFLD" id="SFLDS00029">
    <property type="entry name" value="Radical_SAM"/>
    <property type="match status" value="1"/>
</dbReference>
<keyword evidence="5" id="KW-0479">Metal-binding</keyword>
<keyword evidence="2" id="KW-0004">4Fe-4S</keyword>
<gene>
    <name evidence="10" type="ORF">METZ01_LOCUS192134</name>
</gene>
<dbReference type="InterPro" id="IPR005839">
    <property type="entry name" value="Methylthiotransferase"/>
</dbReference>
<dbReference type="GO" id="GO:0046872">
    <property type="term" value="F:metal ion binding"/>
    <property type="evidence" value="ECO:0007669"/>
    <property type="project" value="UniProtKB-KW"/>
</dbReference>
<dbReference type="SUPFAM" id="SSF102114">
    <property type="entry name" value="Radical SAM enzymes"/>
    <property type="match status" value="1"/>
</dbReference>
<sequence>MQIHLKTLGCRLNEAEIESWAGKFQEKGHKLIADPACADLLVINTCAVTQEAVKKSRQIIRRIHRNNPTAKLVVSGCYSTLDKKNINELPGIDLVIDNSEKEKLVDISLRELNLETMPSLSTEPGETSLFKRGRNRAFIKIQDGCRHRCTFCIVTIARGEERSRTINEIINEINKYHEQGIKEVILAGVHVGGYGSDINSSLYQLIKIVLDKTTIPRIRLASVEPWDLHEKFFSLFNNKRLMPHIHLPLQSGCDSVLKRMGRRCKTKDFKSIVQKARDEISNFNITTDIIVGFPGETEDEWQESLKF</sequence>
<dbReference type="AlphaFoldDB" id="A0A382DLD3"/>
<dbReference type="Gene3D" id="3.80.30.20">
    <property type="entry name" value="tm_1862 like domain"/>
    <property type="match status" value="1"/>
</dbReference>
<dbReference type="InterPro" id="IPR058240">
    <property type="entry name" value="rSAM_sf"/>
</dbReference>
<dbReference type="PROSITE" id="PS51918">
    <property type="entry name" value="RADICAL_SAM"/>
    <property type="match status" value="1"/>
</dbReference>
<dbReference type="InterPro" id="IPR006638">
    <property type="entry name" value="Elp3/MiaA/NifB-like_rSAM"/>
</dbReference>
<dbReference type="Pfam" id="PF04055">
    <property type="entry name" value="Radical_SAM"/>
    <property type="match status" value="1"/>
</dbReference>
<name>A0A382DLD3_9ZZZZ</name>
<evidence type="ECO:0000313" key="10">
    <source>
        <dbReference type="EMBL" id="SVB39280.1"/>
    </source>
</evidence>
<keyword evidence="3" id="KW-0808">Transferase</keyword>
<evidence type="ECO:0000256" key="6">
    <source>
        <dbReference type="ARBA" id="ARBA00023004"/>
    </source>
</evidence>
<dbReference type="PROSITE" id="PS51449">
    <property type="entry name" value="MTTASE_N"/>
    <property type="match status" value="1"/>
</dbReference>
<dbReference type="Gene3D" id="3.40.50.12160">
    <property type="entry name" value="Methylthiotransferase, N-terminal domain"/>
    <property type="match status" value="1"/>
</dbReference>
<feature type="domain" description="Radical SAM core" evidence="9">
    <location>
        <begin position="131"/>
        <end position="307"/>
    </location>
</feature>
<dbReference type="InterPro" id="IPR038135">
    <property type="entry name" value="Methylthiotransferase_N_sf"/>
</dbReference>
<evidence type="ECO:0000259" key="8">
    <source>
        <dbReference type="PROSITE" id="PS51449"/>
    </source>
</evidence>
<dbReference type="Pfam" id="PF00919">
    <property type="entry name" value="UPF0004"/>
    <property type="match status" value="1"/>
</dbReference>
<keyword evidence="4" id="KW-0949">S-adenosyl-L-methionine</keyword>
<dbReference type="PANTHER" id="PTHR11918:SF45">
    <property type="entry name" value="THREONYLCARBAMOYLADENOSINE TRNA METHYLTHIOTRANSFERASE"/>
    <property type="match status" value="1"/>
</dbReference>
<dbReference type="PANTHER" id="PTHR11918">
    <property type="entry name" value="RADICAL SAM PROTEINS"/>
    <property type="match status" value="1"/>
</dbReference>
<reference evidence="10" key="1">
    <citation type="submission" date="2018-05" db="EMBL/GenBank/DDBJ databases">
        <authorList>
            <person name="Lanie J.A."/>
            <person name="Ng W.-L."/>
            <person name="Kazmierczak K.M."/>
            <person name="Andrzejewski T.M."/>
            <person name="Davidsen T.M."/>
            <person name="Wayne K.J."/>
            <person name="Tettelin H."/>
            <person name="Glass J.I."/>
            <person name="Rusch D."/>
            <person name="Podicherti R."/>
            <person name="Tsui H.-C.T."/>
            <person name="Winkler M.E."/>
        </authorList>
    </citation>
    <scope>NUCLEOTIDE SEQUENCE</scope>
</reference>
<dbReference type="PROSITE" id="PS01278">
    <property type="entry name" value="MTTASE_RADICAL"/>
    <property type="match status" value="1"/>
</dbReference>
<feature type="domain" description="MTTase N-terminal" evidence="8">
    <location>
        <begin position="1"/>
        <end position="113"/>
    </location>
</feature>
<keyword evidence="7" id="KW-0411">Iron-sulfur</keyword>
<feature type="non-terminal residue" evidence="10">
    <location>
        <position position="307"/>
    </location>
</feature>
<dbReference type="SMART" id="SM00729">
    <property type="entry name" value="Elp3"/>
    <property type="match status" value="1"/>
</dbReference>
<evidence type="ECO:0000259" key="9">
    <source>
        <dbReference type="PROSITE" id="PS51918"/>
    </source>
</evidence>
<comment type="cofactor">
    <cofactor evidence="1">
        <name>[4Fe-4S] cluster</name>
        <dbReference type="ChEBI" id="CHEBI:49883"/>
    </cofactor>
</comment>
<evidence type="ECO:0000256" key="5">
    <source>
        <dbReference type="ARBA" id="ARBA00022723"/>
    </source>
</evidence>
<evidence type="ECO:0000256" key="1">
    <source>
        <dbReference type="ARBA" id="ARBA00001966"/>
    </source>
</evidence>
<evidence type="ECO:0000256" key="3">
    <source>
        <dbReference type="ARBA" id="ARBA00022679"/>
    </source>
</evidence>
<protein>
    <submittedName>
        <fullName evidence="10">Uncharacterized protein</fullName>
    </submittedName>
</protein>
<evidence type="ECO:0000256" key="2">
    <source>
        <dbReference type="ARBA" id="ARBA00022485"/>
    </source>
</evidence>
<dbReference type="InterPro" id="IPR013848">
    <property type="entry name" value="Methylthiotransferase_N"/>
</dbReference>
<organism evidence="10">
    <name type="scientific">marine metagenome</name>
    <dbReference type="NCBI Taxonomy" id="408172"/>
    <lineage>
        <taxon>unclassified sequences</taxon>
        <taxon>metagenomes</taxon>
        <taxon>ecological metagenomes</taxon>
    </lineage>
</organism>
<dbReference type="InterPro" id="IPR020612">
    <property type="entry name" value="Methylthiotransferase_CS"/>
</dbReference>
<dbReference type="GO" id="GO:0051539">
    <property type="term" value="F:4 iron, 4 sulfur cluster binding"/>
    <property type="evidence" value="ECO:0007669"/>
    <property type="project" value="UniProtKB-KW"/>
</dbReference>
<dbReference type="InterPro" id="IPR023404">
    <property type="entry name" value="rSAM_horseshoe"/>
</dbReference>
<dbReference type="SFLD" id="SFLDG01082">
    <property type="entry name" value="B12-binding_domain_containing"/>
    <property type="match status" value="1"/>
</dbReference>
<evidence type="ECO:0000256" key="7">
    <source>
        <dbReference type="ARBA" id="ARBA00023014"/>
    </source>
</evidence>
<proteinExistence type="predicted"/>
<dbReference type="NCBIfam" id="TIGR00089">
    <property type="entry name" value="MiaB/RimO family radical SAM methylthiotransferase"/>
    <property type="match status" value="1"/>
</dbReference>
<dbReference type="EMBL" id="UINC01040001">
    <property type="protein sequence ID" value="SVB39280.1"/>
    <property type="molecule type" value="Genomic_DNA"/>
</dbReference>
<dbReference type="GO" id="GO:0035598">
    <property type="term" value="F:tRNA (N(6)-L-threonylcarbamoyladenosine(37)-C(2))-methylthiotransferase activity"/>
    <property type="evidence" value="ECO:0007669"/>
    <property type="project" value="TreeGrafter"/>
</dbReference>
<dbReference type="InterPro" id="IPR007197">
    <property type="entry name" value="rSAM"/>
</dbReference>
<evidence type="ECO:0000256" key="4">
    <source>
        <dbReference type="ARBA" id="ARBA00022691"/>
    </source>
</evidence>
<keyword evidence="6" id="KW-0408">Iron</keyword>
<accession>A0A382DLD3</accession>